<feature type="region of interest" description="Disordered" evidence="1">
    <location>
        <begin position="247"/>
        <end position="278"/>
    </location>
</feature>
<keyword evidence="2" id="KW-1133">Transmembrane helix</keyword>
<dbReference type="OrthoDB" id="9806054at2"/>
<accession>A0A401LCV0</accession>
<name>A0A401LCV0_9FIRM</name>
<evidence type="ECO:0000256" key="2">
    <source>
        <dbReference type="SAM" id="Phobius"/>
    </source>
</evidence>
<keyword evidence="2" id="KW-0812">Transmembrane</keyword>
<feature type="compositionally biased region" description="Gly residues" evidence="1">
    <location>
        <begin position="257"/>
        <end position="278"/>
    </location>
</feature>
<evidence type="ECO:0000256" key="3">
    <source>
        <dbReference type="SAM" id="SignalP"/>
    </source>
</evidence>
<keyword evidence="3" id="KW-0732">Signal</keyword>
<dbReference type="AlphaFoldDB" id="A0A401LCV0"/>
<dbReference type="EMBL" id="BHVZ01000001">
    <property type="protein sequence ID" value="GCB29359.1"/>
    <property type="molecule type" value="Genomic_DNA"/>
</dbReference>
<dbReference type="Pfam" id="PF04536">
    <property type="entry name" value="TPM_phosphatase"/>
    <property type="match status" value="1"/>
</dbReference>
<feature type="transmembrane region" description="Helical" evidence="2">
    <location>
        <begin position="180"/>
        <end position="201"/>
    </location>
</feature>
<evidence type="ECO:0000313" key="5">
    <source>
        <dbReference type="EMBL" id="GCB29359.1"/>
    </source>
</evidence>
<gene>
    <name evidence="5" type="ORF">KGMB03357_10200</name>
</gene>
<dbReference type="PANTHER" id="PTHR30373:SF2">
    <property type="entry name" value="UPF0603 PROTEIN YGCG"/>
    <property type="match status" value="1"/>
</dbReference>
<evidence type="ECO:0000256" key="1">
    <source>
        <dbReference type="SAM" id="MobiDB-lite"/>
    </source>
</evidence>
<dbReference type="PANTHER" id="PTHR30373">
    <property type="entry name" value="UPF0603 PROTEIN YGCG"/>
    <property type="match status" value="1"/>
</dbReference>
<dbReference type="Proteomes" id="UP000287361">
    <property type="component" value="Unassembled WGS sequence"/>
</dbReference>
<feature type="signal peptide" evidence="3">
    <location>
        <begin position="1"/>
        <end position="23"/>
    </location>
</feature>
<keyword evidence="6" id="KW-1185">Reference proteome</keyword>
<evidence type="ECO:0000259" key="4">
    <source>
        <dbReference type="Pfam" id="PF04536"/>
    </source>
</evidence>
<sequence>MKKKGFVLLMMVFLLLSVLPASAAEQRVFDNADLLTAEEEQNLQQFCEDAKEEYDIDFAYLTTKDTEGLSTREYGAQFYIEQNLGVGEDYSGAIFVLDMGEREGQLVTCGEAMEMITDADADAIWDEISGYFSNGDYYGGMEQLWWDVDSLCADYQTYGAEGRPKSDAFFSESPVSSGGGIAMIILLAAAFSAVIAGVSVMSMRKACKNVHPFTDGRAYLKENGCYLRTNQDTFANTHTTMVPIPREDDNNHHHTGGFSGGGSFSGGGRSFGGGGGKF</sequence>
<keyword evidence="2" id="KW-0472">Membrane</keyword>
<feature type="domain" description="TPM" evidence="4">
    <location>
        <begin position="28"/>
        <end position="143"/>
    </location>
</feature>
<organism evidence="5 6">
    <name type="scientific">Anaerotignum faecicola</name>
    <dbReference type="NCBI Taxonomy" id="2358141"/>
    <lineage>
        <taxon>Bacteria</taxon>
        <taxon>Bacillati</taxon>
        <taxon>Bacillota</taxon>
        <taxon>Clostridia</taxon>
        <taxon>Lachnospirales</taxon>
        <taxon>Anaerotignaceae</taxon>
        <taxon>Anaerotignum</taxon>
    </lineage>
</organism>
<feature type="chain" id="PRO_5019555853" description="TPM domain-containing protein" evidence="3">
    <location>
        <begin position="24"/>
        <end position="278"/>
    </location>
</feature>
<proteinExistence type="predicted"/>
<evidence type="ECO:0000313" key="6">
    <source>
        <dbReference type="Proteomes" id="UP000287361"/>
    </source>
</evidence>
<comment type="caution">
    <text evidence="5">The sequence shown here is derived from an EMBL/GenBank/DDBJ whole genome shotgun (WGS) entry which is preliminary data.</text>
</comment>
<dbReference type="InterPro" id="IPR007621">
    <property type="entry name" value="TPM_dom"/>
</dbReference>
<reference evidence="5 6" key="1">
    <citation type="submission" date="2018-10" db="EMBL/GenBank/DDBJ databases">
        <title>Draft Genome Sequence of Anaerotignum sp. KCTC 15736.</title>
        <authorList>
            <person name="Choi S.H."/>
            <person name="Kim J.S."/>
            <person name="Kang S.W."/>
            <person name="Lee J.S."/>
            <person name="Park S.H."/>
        </authorList>
    </citation>
    <scope>NUCLEOTIDE SEQUENCE [LARGE SCALE GENOMIC DNA]</scope>
    <source>
        <strain evidence="5 6">KCTC 15736</strain>
    </source>
</reference>
<protein>
    <recommendedName>
        <fullName evidence="4">TPM domain-containing protein</fullName>
    </recommendedName>
</protein>
<dbReference type="Gene3D" id="3.10.310.50">
    <property type="match status" value="1"/>
</dbReference>